<dbReference type="OrthoDB" id="9802328at2"/>
<keyword evidence="2" id="KW-0663">Pyridoxal phosphate</keyword>
<evidence type="ECO:0000313" key="8">
    <source>
        <dbReference type="Proteomes" id="UP000050326"/>
    </source>
</evidence>
<keyword evidence="8" id="KW-1185">Reference proteome</keyword>
<dbReference type="Proteomes" id="UP000050326">
    <property type="component" value="Unassembled WGS sequence"/>
</dbReference>
<dbReference type="PANTHER" id="PTHR46577">
    <property type="entry name" value="HTH-TYPE TRANSCRIPTIONAL REGULATORY PROTEIN GABR"/>
    <property type="match status" value="1"/>
</dbReference>
<dbReference type="Gene3D" id="3.90.1150.10">
    <property type="entry name" value="Aspartate Aminotransferase, domain 1"/>
    <property type="match status" value="1"/>
</dbReference>
<dbReference type="SMART" id="SM00345">
    <property type="entry name" value="HTH_GNTR"/>
    <property type="match status" value="1"/>
</dbReference>
<keyword evidence="3" id="KW-0805">Transcription regulation</keyword>
<dbReference type="InterPro" id="IPR015421">
    <property type="entry name" value="PyrdxlP-dep_Trfase_major"/>
</dbReference>
<dbReference type="InterPro" id="IPR015424">
    <property type="entry name" value="PyrdxlP-dep_Trfase"/>
</dbReference>
<dbReference type="PANTHER" id="PTHR46577:SF1">
    <property type="entry name" value="HTH-TYPE TRANSCRIPTIONAL REGULATORY PROTEIN GABR"/>
    <property type="match status" value="1"/>
</dbReference>
<dbReference type="GO" id="GO:0047536">
    <property type="term" value="F:2-aminoadipate transaminase activity"/>
    <property type="evidence" value="ECO:0007669"/>
    <property type="project" value="UniProtKB-EC"/>
</dbReference>
<dbReference type="SUPFAM" id="SSF46785">
    <property type="entry name" value="Winged helix' DNA-binding domain"/>
    <property type="match status" value="1"/>
</dbReference>
<dbReference type="GO" id="GO:0003677">
    <property type="term" value="F:DNA binding"/>
    <property type="evidence" value="ECO:0007669"/>
    <property type="project" value="UniProtKB-KW"/>
</dbReference>
<evidence type="ECO:0000313" key="7">
    <source>
        <dbReference type="EMBL" id="KPU43263.1"/>
    </source>
</evidence>
<dbReference type="AlphaFoldDB" id="A0A0P8W6B5"/>
<dbReference type="Pfam" id="PF00392">
    <property type="entry name" value="GntR"/>
    <property type="match status" value="1"/>
</dbReference>
<dbReference type="InterPro" id="IPR036390">
    <property type="entry name" value="WH_DNA-bd_sf"/>
</dbReference>
<dbReference type="InterPro" id="IPR051446">
    <property type="entry name" value="HTH_trans_reg/aminotransferase"/>
</dbReference>
<dbReference type="SUPFAM" id="SSF53383">
    <property type="entry name" value="PLP-dependent transferases"/>
    <property type="match status" value="1"/>
</dbReference>
<comment type="similarity">
    <text evidence="1">In the C-terminal section; belongs to the class-I pyridoxal-phosphate-dependent aminotransferase family.</text>
</comment>
<dbReference type="Pfam" id="PF00155">
    <property type="entry name" value="Aminotran_1_2"/>
    <property type="match status" value="1"/>
</dbReference>
<dbReference type="CDD" id="cd07377">
    <property type="entry name" value="WHTH_GntR"/>
    <property type="match status" value="1"/>
</dbReference>
<dbReference type="CDD" id="cd00609">
    <property type="entry name" value="AAT_like"/>
    <property type="match status" value="1"/>
</dbReference>
<evidence type="ECO:0000256" key="1">
    <source>
        <dbReference type="ARBA" id="ARBA00005384"/>
    </source>
</evidence>
<name>A0A0P8W6B5_9CLOT</name>
<evidence type="ECO:0000256" key="4">
    <source>
        <dbReference type="ARBA" id="ARBA00023125"/>
    </source>
</evidence>
<dbReference type="GO" id="GO:0003700">
    <property type="term" value="F:DNA-binding transcription factor activity"/>
    <property type="evidence" value="ECO:0007669"/>
    <property type="project" value="InterPro"/>
</dbReference>
<organism evidence="7 8">
    <name type="scientific">Oxobacter pfennigii</name>
    <dbReference type="NCBI Taxonomy" id="36849"/>
    <lineage>
        <taxon>Bacteria</taxon>
        <taxon>Bacillati</taxon>
        <taxon>Bacillota</taxon>
        <taxon>Clostridia</taxon>
        <taxon>Eubacteriales</taxon>
        <taxon>Clostridiaceae</taxon>
        <taxon>Oxobacter</taxon>
    </lineage>
</organism>
<dbReference type="Gene3D" id="3.40.640.10">
    <property type="entry name" value="Type I PLP-dependent aspartate aminotransferase-like (Major domain)"/>
    <property type="match status" value="1"/>
</dbReference>
<dbReference type="Gene3D" id="1.10.10.10">
    <property type="entry name" value="Winged helix-like DNA-binding domain superfamily/Winged helix DNA-binding domain"/>
    <property type="match status" value="1"/>
</dbReference>
<accession>A0A0P8W6B5</accession>
<feature type="domain" description="HTH gntR-type" evidence="6">
    <location>
        <begin position="11"/>
        <end position="79"/>
    </location>
</feature>
<dbReference type="PROSITE" id="PS50949">
    <property type="entry name" value="HTH_GNTR"/>
    <property type="match status" value="1"/>
</dbReference>
<keyword evidence="5" id="KW-0804">Transcription</keyword>
<dbReference type="InterPro" id="IPR004839">
    <property type="entry name" value="Aminotransferase_I/II_large"/>
</dbReference>
<protein>
    <submittedName>
        <fullName evidence="7">2-aminoadipate transaminase</fullName>
        <ecNumber evidence="7">2.6.1.39</ecNumber>
    </submittedName>
</protein>
<sequence length="459" mass="51157">MWNPKIIDTDKVLYIAIADAIERDIHLGILKPNEKMPPQRSLAKTIGVNLTTISRAYNEAQRRGLISGTVGSGTYVSQSDRKNSTLPEVLKNEDEIIELGLVGSIKVKGYDLSKLLKPVTEDRTLDSLLDYVPSQGLPRHREIAVQWIRQYGLEAEPERIVICTGATHAIICCLLGLFEPGDRIAVDSLTFTGFKNAAQLSRMKLEPIAMDSEGMIPESIESMCKKHQIKGIYLMPNMQNPTAAVMSAERKQAIADIILRYGLILIEDDIYNFTNLTDQTALSALVPDHGIFICGISKVFFPGLRIAFTVIPERFLHKFTQTVTNTVWMAPPLNAELVTGLIESGAAAEIINKKRQVIAHRLQLAKEAFKDFSFQSAENSVYLWLNLPEGWYCADFESTALMNRVRVISAYKFYVGSQLPPNAVRVSLGSVKDDEQLIKGLNILVRILKQNPLLTSPIM</sequence>
<evidence type="ECO:0000256" key="2">
    <source>
        <dbReference type="ARBA" id="ARBA00022898"/>
    </source>
</evidence>
<keyword evidence="7" id="KW-0808">Transferase</keyword>
<comment type="caution">
    <text evidence="7">The sequence shown here is derived from an EMBL/GenBank/DDBJ whole genome shotgun (WGS) entry which is preliminary data.</text>
</comment>
<dbReference type="GO" id="GO:0030170">
    <property type="term" value="F:pyridoxal phosphate binding"/>
    <property type="evidence" value="ECO:0007669"/>
    <property type="project" value="InterPro"/>
</dbReference>
<gene>
    <name evidence="7" type="primary">lysN_4</name>
    <name evidence="7" type="ORF">OXPF_32770</name>
</gene>
<proteinExistence type="inferred from homology"/>
<reference evidence="7 8" key="1">
    <citation type="submission" date="2015-09" db="EMBL/GenBank/DDBJ databases">
        <title>Genome sequence of Oxobacter pfennigii DSM 3222.</title>
        <authorList>
            <person name="Poehlein A."/>
            <person name="Bengelsdorf F.R."/>
            <person name="Schiel-Bengelsdorf B."/>
            <person name="Duerre P."/>
            <person name="Daniel R."/>
        </authorList>
    </citation>
    <scope>NUCLEOTIDE SEQUENCE [LARGE SCALE GENOMIC DNA]</scope>
    <source>
        <strain evidence="7 8">DSM 3222</strain>
    </source>
</reference>
<evidence type="ECO:0000256" key="5">
    <source>
        <dbReference type="ARBA" id="ARBA00023163"/>
    </source>
</evidence>
<keyword evidence="7" id="KW-0032">Aminotransferase</keyword>
<dbReference type="InterPro" id="IPR036388">
    <property type="entry name" value="WH-like_DNA-bd_sf"/>
</dbReference>
<dbReference type="InterPro" id="IPR000524">
    <property type="entry name" value="Tscrpt_reg_HTH_GntR"/>
</dbReference>
<evidence type="ECO:0000256" key="3">
    <source>
        <dbReference type="ARBA" id="ARBA00023015"/>
    </source>
</evidence>
<dbReference type="InterPro" id="IPR015422">
    <property type="entry name" value="PyrdxlP-dep_Trfase_small"/>
</dbReference>
<dbReference type="EC" id="2.6.1.39" evidence="7"/>
<keyword evidence="4" id="KW-0238">DNA-binding</keyword>
<evidence type="ECO:0000259" key="6">
    <source>
        <dbReference type="PROSITE" id="PS50949"/>
    </source>
</evidence>
<dbReference type="RefSeq" id="WP_054876268.1">
    <property type="nucleotide sequence ID" value="NZ_LKET01000041.1"/>
</dbReference>
<dbReference type="EMBL" id="LKET01000041">
    <property type="protein sequence ID" value="KPU43263.1"/>
    <property type="molecule type" value="Genomic_DNA"/>
</dbReference>
<dbReference type="STRING" id="36849.OXPF_32770"/>